<dbReference type="PANTHER" id="PTHR22946">
    <property type="entry name" value="DIENELACTONE HYDROLASE DOMAIN-CONTAINING PROTEIN-RELATED"/>
    <property type="match status" value="1"/>
</dbReference>
<evidence type="ECO:0000313" key="4">
    <source>
        <dbReference type="Proteomes" id="UP001197093"/>
    </source>
</evidence>
<dbReference type="AlphaFoldDB" id="A0AAD4HUX0"/>
<dbReference type="Gene3D" id="3.40.50.1820">
    <property type="entry name" value="alpha/beta hydrolase"/>
    <property type="match status" value="1"/>
</dbReference>
<dbReference type="InterPro" id="IPR050261">
    <property type="entry name" value="FrsA_esterase"/>
</dbReference>
<keyword evidence="1" id="KW-0378">Hydrolase</keyword>
<comment type="caution">
    <text evidence="3">The sequence shown here is derived from an EMBL/GenBank/DDBJ whole genome shotgun (WGS) entry which is preliminary data.</text>
</comment>
<dbReference type="Pfam" id="PF00326">
    <property type="entry name" value="Peptidase_S9"/>
    <property type="match status" value="1"/>
</dbReference>
<dbReference type="PANTHER" id="PTHR22946:SF13">
    <property type="entry name" value="ALPHA_BETA HYDROLASE PSOB"/>
    <property type="match status" value="1"/>
</dbReference>
<sequence length="436" mass="47644">MGPKMHQFFPGIFFNFETVRILGMAPAGGAELAECLDAVGQIKDNDPESWHRAWAEQAHKAEAIADEARASGDREAARRALLRAHNYARASYYMLPGAGPLSPDPRYLTLCEKSVALFQDATKFFPPGTVHRLQIPFEGRKLPGYLYLPPSWRRLPGEHKAPILVANSGADGLSEEIYFMAPAAALELGYAAVTYEGPGQGLTLHRDGVVFRPDWEVVASAVLDHLETLSATKPELGIDTDRVAIWGTSLGGYFALRAAAGDTRFKACVAIDPVHDFWDFATTQVPKAFLAAWARGWIGDGAVDAVINLGTRLAFQMKWNIATTGTFFGQRRPSQILRAMKSYTLRLPGGGSLLDQIRCPVLVTGAEASLYLDVSSHTSAVYDGLRNLKEGDEKQLWVGRTPGEGGLQAKVGALALSNQRVFRFLDQHLGVVREHL</sequence>
<keyword evidence="4" id="KW-1185">Reference proteome</keyword>
<protein>
    <recommendedName>
        <fullName evidence="2">Peptidase S9 prolyl oligopeptidase catalytic domain-containing protein</fullName>
    </recommendedName>
</protein>
<evidence type="ECO:0000259" key="2">
    <source>
        <dbReference type="Pfam" id="PF00326"/>
    </source>
</evidence>
<organism evidence="3 4">
    <name type="scientific">Staphylotrichum longicolle</name>
    <dbReference type="NCBI Taxonomy" id="669026"/>
    <lineage>
        <taxon>Eukaryota</taxon>
        <taxon>Fungi</taxon>
        <taxon>Dikarya</taxon>
        <taxon>Ascomycota</taxon>
        <taxon>Pezizomycotina</taxon>
        <taxon>Sordariomycetes</taxon>
        <taxon>Sordariomycetidae</taxon>
        <taxon>Sordariales</taxon>
        <taxon>Chaetomiaceae</taxon>
        <taxon>Staphylotrichum</taxon>
    </lineage>
</organism>
<dbReference type="InterPro" id="IPR001375">
    <property type="entry name" value="Peptidase_S9_cat"/>
</dbReference>
<dbReference type="Proteomes" id="UP001197093">
    <property type="component" value="Unassembled WGS sequence"/>
</dbReference>
<proteinExistence type="predicted"/>
<dbReference type="EMBL" id="JAHCVI010000006">
    <property type="protein sequence ID" value="KAG7284206.1"/>
    <property type="molecule type" value="Genomic_DNA"/>
</dbReference>
<dbReference type="InterPro" id="IPR029058">
    <property type="entry name" value="AB_hydrolase_fold"/>
</dbReference>
<dbReference type="GO" id="GO:0006508">
    <property type="term" value="P:proteolysis"/>
    <property type="evidence" value="ECO:0007669"/>
    <property type="project" value="InterPro"/>
</dbReference>
<feature type="domain" description="Peptidase S9 prolyl oligopeptidase catalytic" evidence="2">
    <location>
        <begin position="224"/>
        <end position="284"/>
    </location>
</feature>
<name>A0AAD4HUX0_9PEZI</name>
<dbReference type="Gene3D" id="1.20.1440.110">
    <property type="entry name" value="acylaminoacyl peptidase"/>
    <property type="match status" value="1"/>
</dbReference>
<reference evidence="3" key="1">
    <citation type="submission" date="2023-02" db="EMBL/GenBank/DDBJ databases">
        <authorList>
            <person name="Palmer J.M."/>
        </authorList>
    </citation>
    <scope>NUCLEOTIDE SEQUENCE</scope>
    <source>
        <strain evidence="3">FW57</strain>
    </source>
</reference>
<dbReference type="SUPFAM" id="SSF53474">
    <property type="entry name" value="alpha/beta-Hydrolases"/>
    <property type="match status" value="1"/>
</dbReference>
<accession>A0AAD4HUX0</accession>
<evidence type="ECO:0000313" key="3">
    <source>
        <dbReference type="EMBL" id="KAG7284206.1"/>
    </source>
</evidence>
<gene>
    <name evidence="3" type="ORF">NEMBOFW57_010569</name>
</gene>
<evidence type="ECO:0000256" key="1">
    <source>
        <dbReference type="ARBA" id="ARBA00022801"/>
    </source>
</evidence>
<dbReference type="GO" id="GO:0008236">
    <property type="term" value="F:serine-type peptidase activity"/>
    <property type="evidence" value="ECO:0007669"/>
    <property type="project" value="InterPro"/>
</dbReference>